<dbReference type="EMBL" id="JMCC02000028">
    <property type="protein sequence ID" value="KIG17239.1"/>
    <property type="molecule type" value="Genomic_DNA"/>
</dbReference>
<proteinExistence type="predicted"/>
<evidence type="ECO:0008006" key="5">
    <source>
        <dbReference type="Google" id="ProtNLM"/>
    </source>
</evidence>
<evidence type="ECO:0000256" key="2">
    <source>
        <dbReference type="SAM" id="SignalP"/>
    </source>
</evidence>
<organism evidence="3 4">
    <name type="scientific">Enhygromyxa salina</name>
    <dbReference type="NCBI Taxonomy" id="215803"/>
    <lineage>
        <taxon>Bacteria</taxon>
        <taxon>Pseudomonadati</taxon>
        <taxon>Myxococcota</taxon>
        <taxon>Polyangia</taxon>
        <taxon>Nannocystales</taxon>
        <taxon>Nannocystaceae</taxon>
        <taxon>Enhygromyxa</taxon>
    </lineage>
</organism>
<feature type="signal peptide" evidence="2">
    <location>
        <begin position="1"/>
        <end position="15"/>
    </location>
</feature>
<comment type="caution">
    <text evidence="3">The sequence shown here is derived from an EMBL/GenBank/DDBJ whole genome shotgun (WGS) entry which is preliminary data.</text>
</comment>
<accession>A0A0C1ZI74</accession>
<evidence type="ECO:0000256" key="1">
    <source>
        <dbReference type="SAM" id="MobiDB-lite"/>
    </source>
</evidence>
<feature type="chain" id="PRO_5012045565" description="Outer membrane protein beta-barrel domain-containing protein" evidence="2">
    <location>
        <begin position="16"/>
        <end position="229"/>
    </location>
</feature>
<dbReference type="AlphaFoldDB" id="A0A0C1ZI74"/>
<reference evidence="3 4" key="1">
    <citation type="submission" date="2014-12" db="EMBL/GenBank/DDBJ databases">
        <title>Genome assembly of Enhygromyxa salina DSM 15201.</title>
        <authorList>
            <person name="Sharma G."/>
            <person name="Subramanian S."/>
        </authorList>
    </citation>
    <scope>NUCLEOTIDE SEQUENCE [LARGE SCALE GENOMIC DNA]</scope>
    <source>
        <strain evidence="3 4">DSM 15201</strain>
    </source>
</reference>
<evidence type="ECO:0000313" key="4">
    <source>
        <dbReference type="Proteomes" id="UP000031599"/>
    </source>
</evidence>
<protein>
    <recommendedName>
        <fullName evidence="5">Outer membrane protein beta-barrel domain-containing protein</fullName>
    </recommendedName>
</protein>
<sequence>MVGALALSWASPKLAAASAPAPASAVEGPSEPAGSGGTEASTQITAPGAAAPEQPPRISGTYFGMTIWPALSWAYSPNLPVPHSMALPGGGGSLRLGQAVFPWMTIGLDASGGFYFGQHTFFMKGGLLVELGFYPVPRYPFSFRGGFGFGAGLITDDRTDERGGVGGPRFMGSVRYEFFPNAERTRPRRPGGWVVGPELGWRGFTPAAKGRPMSNTLLLGIWFGYYWGR</sequence>
<name>A0A0C1ZI74_9BACT</name>
<feature type="region of interest" description="Disordered" evidence="1">
    <location>
        <begin position="22"/>
        <end position="53"/>
    </location>
</feature>
<dbReference type="Proteomes" id="UP000031599">
    <property type="component" value="Unassembled WGS sequence"/>
</dbReference>
<gene>
    <name evidence="3" type="ORF">DB30_03552</name>
</gene>
<keyword evidence="2" id="KW-0732">Signal</keyword>
<evidence type="ECO:0000313" key="3">
    <source>
        <dbReference type="EMBL" id="KIG17239.1"/>
    </source>
</evidence>
<feature type="compositionally biased region" description="Low complexity" evidence="1">
    <location>
        <begin position="22"/>
        <end position="33"/>
    </location>
</feature>